<dbReference type="GO" id="GO:0097272">
    <property type="term" value="P:ammonium homeostasis"/>
    <property type="evidence" value="ECO:0007669"/>
    <property type="project" value="TreeGrafter"/>
</dbReference>
<feature type="transmembrane region" description="Helical" evidence="8">
    <location>
        <begin position="216"/>
        <end position="233"/>
    </location>
</feature>
<evidence type="ECO:0000313" key="10">
    <source>
        <dbReference type="EMBL" id="WZN61875.1"/>
    </source>
</evidence>
<dbReference type="Gene3D" id="1.10.3430.10">
    <property type="entry name" value="Ammonium transporter AmtB like domains"/>
    <property type="match status" value="1"/>
</dbReference>
<evidence type="ECO:0000256" key="5">
    <source>
        <dbReference type="ARBA" id="ARBA00022989"/>
    </source>
</evidence>
<evidence type="ECO:0000256" key="4">
    <source>
        <dbReference type="ARBA" id="ARBA00022692"/>
    </source>
</evidence>
<feature type="transmembrane region" description="Helical" evidence="8">
    <location>
        <begin position="333"/>
        <end position="353"/>
    </location>
</feature>
<name>A0AAX4P769_9CHLO</name>
<accession>A0AAX4P769</accession>
<dbReference type="InterPro" id="IPR001905">
    <property type="entry name" value="Ammonium_transpt"/>
</dbReference>
<proteinExistence type="inferred from homology"/>
<keyword evidence="3 8" id="KW-0813">Transport</keyword>
<dbReference type="GO" id="GO:0008519">
    <property type="term" value="F:ammonium channel activity"/>
    <property type="evidence" value="ECO:0007669"/>
    <property type="project" value="InterPro"/>
</dbReference>
<evidence type="ECO:0000256" key="1">
    <source>
        <dbReference type="ARBA" id="ARBA00004141"/>
    </source>
</evidence>
<protein>
    <recommendedName>
        <fullName evidence="8">Ammonium transporter</fullName>
    </recommendedName>
</protein>
<sequence length="424" mass="44750">MIERTARSLLQEYDSTAADCFWLFFGGCLVFFMQAGFALLEAGSIRAKNVKNILIKNCLDACIGAILWWACGYSFAFGVEGDSPNKFIGGKDFFSALDKPDSTTYYAFWFFQWAFAATAATIVSGAVAERCALSGYAAYTFFITAFIYPVVVHWTWSSEGWLTDGDIGPGFLDFAGSGVVHMTGGGAALVGAYFLGPRIGKFGADGKPVDIPGHSAVLQCLGTFILWFGWYGFNCCSTGAWGDMALATKCAVTTTMAAAAGGISALACEVFMGKQADLPPILNGILAGLVSITAGCNVTEPWSAFVLGIIGGIVYTFSCKLLLALQIDDPLGAAPVHFFCGAWGVIGTGLFASKRYNGLLTGGSTGGKQLGIQCLGVLAIAAWTCIVSGILFFALKTLGYLRVDAETEEKGMDESKHGGTAYKA</sequence>
<feature type="transmembrane region" description="Helical" evidence="8">
    <location>
        <begin position="20"/>
        <end position="40"/>
    </location>
</feature>
<feature type="transmembrane region" description="Helical" evidence="8">
    <location>
        <begin position="135"/>
        <end position="154"/>
    </location>
</feature>
<dbReference type="Pfam" id="PF00909">
    <property type="entry name" value="Ammonium_transp"/>
    <property type="match status" value="1"/>
</dbReference>
<dbReference type="SUPFAM" id="SSF111352">
    <property type="entry name" value="Ammonium transporter"/>
    <property type="match status" value="1"/>
</dbReference>
<dbReference type="NCBIfam" id="TIGR00836">
    <property type="entry name" value="amt"/>
    <property type="match status" value="1"/>
</dbReference>
<reference evidence="10 11" key="1">
    <citation type="submission" date="2024-03" db="EMBL/GenBank/DDBJ databases">
        <title>Complete genome sequence of the green alga Chloropicon roscoffensis RCC1871.</title>
        <authorList>
            <person name="Lemieux C."/>
            <person name="Pombert J.-F."/>
            <person name="Otis C."/>
            <person name="Turmel M."/>
        </authorList>
    </citation>
    <scope>NUCLEOTIDE SEQUENCE [LARGE SCALE GENOMIC DNA]</scope>
    <source>
        <strain evidence="10 11">RCC1871</strain>
    </source>
</reference>
<evidence type="ECO:0000256" key="2">
    <source>
        <dbReference type="ARBA" id="ARBA00005887"/>
    </source>
</evidence>
<evidence type="ECO:0000313" key="11">
    <source>
        <dbReference type="Proteomes" id="UP001472866"/>
    </source>
</evidence>
<evidence type="ECO:0000259" key="9">
    <source>
        <dbReference type="Pfam" id="PF00909"/>
    </source>
</evidence>
<feature type="transmembrane region" description="Helical" evidence="8">
    <location>
        <begin position="106"/>
        <end position="128"/>
    </location>
</feature>
<dbReference type="GO" id="GO:0005886">
    <property type="term" value="C:plasma membrane"/>
    <property type="evidence" value="ECO:0007669"/>
    <property type="project" value="UniProtKB-SubCell"/>
</dbReference>
<comment type="subcellular location">
    <subcellularLocation>
        <location evidence="8">Cell membrane</location>
        <topology evidence="8">Multi-pass membrane protein</topology>
    </subcellularLocation>
    <subcellularLocation>
        <location evidence="1">Membrane</location>
        <topology evidence="1">Multi-pass membrane protein</topology>
    </subcellularLocation>
</comment>
<keyword evidence="7 8" id="KW-0924">Ammonia transport</keyword>
<evidence type="ECO:0000256" key="8">
    <source>
        <dbReference type="RuleBase" id="RU362002"/>
    </source>
</evidence>
<evidence type="ECO:0000256" key="3">
    <source>
        <dbReference type="ARBA" id="ARBA00022448"/>
    </source>
</evidence>
<keyword evidence="4 8" id="KW-0812">Transmembrane</keyword>
<dbReference type="InterPro" id="IPR018047">
    <property type="entry name" value="Ammonium_transpt_CS"/>
</dbReference>
<dbReference type="AlphaFoldDB" id="A0AAX4P769"/>
<organism evidence="10 11">
    <name type="scientific">Chloropicon roscoffensis</name>
    <dbReference type="NCBI Taxonomy" id="1461544"/>
    <lineage>
        <taxon>Eukaryota</taxon>
        <taxon>Viridiplantae</taxon>
        <taxon>Chlorophyta</taxon>
        <taxon>Chloropicophyceae</taxon>
        <taxon>Chloropicales</taxon>
        <taxon>Chloropicaceae</taxon>
        <taxon>Chloropicon</taxon>
    </lineage>
</organism>
<evidence type="ECO:0000256" key="7">
    <source>
        <dbReference type="ARBA" id="ARBA00023177"/>
    </source>
</evidence>
<keyword evidence="5 8" id="KW-1133">Transmembrane helix</keyword>
<feature type="transmembrane region" description="Helical" evidence="8">
    <location>
        <begin position="174"/>
        <end position="195"/>
    </location>
</feature>
<dbReference type="EMBL" id="CP151505">
    <property type="protein sequence ID" value="WZN61875.1"/>
    <property type="molecule type" value="Genomic_DNA"/>
</dbReference>
<dbReference type="Proteomes" id="UP001472866">
    <property type="component" value="Chromosome 05"/>
</dbReference>
<dbReference type="PANTHER" id="PTHR11730">
    <property type="entry name" value="AMMONIUM TRANSPORTER"/>
    <property type="match status" value="1"/>
</dbReference>
<feature type="transmembrane region" description="Helical" evidence="8">
    <location>
        <begin position="61"/>
        <end position="79"/>
    </location>
</feature>
<dbReference type="FunFam" id="1.10.3430.10:FF:000008">
    <property type="entry name" value="Ammonium transporter"/>
    <property type="match status" value="1"/>
</dbReference>
<dbReference type="InterPro" id="IPR024041">
    <property type="entry name" value="NH4_transpt_AmtB-like_dom"/>
</dbReference>
<feature type="transmembrane region" description="Helical" evidence="8">
    <location>
        <begin position="281"/>
        <end position="298"/>
    </location>
</feature>
<dbReference type="InterPro" id="IPR029020">
    <property type="entry name" value="Ammonium/urea_transptr"/>
</dbReference>
<comment type="similarity">
    <text evidence="2 8">Belongs to the ammonia transporter channel (TC 1.A.11.2) family.</text>
</comment>
<dbReference type="PANTHER" id="PTHR11730:SF6">
    <property type="entry name" value="AMMONIUM TRANSPORTER"/>
    <property type="match status" value="1"/>
</dbReference>
<dbReference type="PROSITE" id="PS01219">
    <property type="entry name" value="AMMONIUM_TRANSP"/>
    <property type="match status" value="1"/>
</dbReference>
<feature type="transmembrane region" description="Helical" evidence="8">
    <location>
        <begin position="374"/>
        <end position="395"/>
    </location>
</feature>
<keyword evidence="11" id="KW-1185">Reference proteome</keyword>
<feature type="domain" description="Ammonium transporter AmtB-like" evidence="9">
    <location>
        <begin position="22"/>
        <end position="422"/>
    </location>
</feature>
<keyword evidence="6 8" id="KW-0472">Membrane</keyword>
<gene>
    <name evidence="10" type="ORF">HKI87_05g34100</name>
</gene>
<evidence type="ECO:0000256" key="6">
    <source>
        <dbReference type="ARBA" id="ARBA00023136"/>
    </source>
</evidence>
<feature type="transmembrane region" description="Helical" evidence="8">
    <location>
        <begin position="305"/>
        <end position="327"/>
    </location>
</feature>